<dbReference type="EMBL" id="JAYKXN010000003">
    <property type="protein sequence ID" value="KAK7299884.1"/>
    <property type="molecule type" value="Genomic_DNA"/>
</dbReference>
<gene>
    <name evidence="3" type="ORF">RJT34_10712</name>
</gene>
<sequence>MDYVTGLLSSISTELVKTIVKELRYPCCFNNFLEDLKKEEGNLIATTDSVQDRVKHAKEQTRKPAKVVEKWLNDANIEAEHVKQLLEEASTQKHHCVGHCPNWIWRYQLGKKLAKKKLVVENHIKEGRDFIQLERSATLPSGLPDFLKEKCFNFESRQVAYEKLMEAMKDDEVSMIGLYGMGGCGKTTLAMEVGKVAEAEHLFDKVLFVPVSSTVDIRRIQEKIASSLQYEFPENEETERAERLRQRLTQEKKILVILDDVWQMLNFGEIGVPSREDHKGDLKKLESFSLNQCSLVSFFESQNDVVATQLTKLRLLELLDCDLKENPFEVIRKIPNLQELYIKHDPKYDDSKEDNIEFFDKDYSLCPASEDLHCGDVRSCWAHC</sequence>
<dbReference type="PANTHER" id="PTHR33463:SF105">
    <property type="entry name" value="AND NB-ARC DOMAIN DISEASE RESISTANCE PROTEIN, PUTATIVE-RELATED"/>
    <property type="match status" value="1"/>
</dbReference>
<dbReference type="PRINTS" id="PR00364">
    <property type="entry name" value="DISEASERSIST"/>
</dbReference>
<keyword evidence="1" id="KW-0611">Plant defense</keyword>
<evidence type="ECO:0000256" key="1">
    <source>
        <dbReference type="ARBA" id="ARBA00022821"/>
    </source>
</evidence>
<dbReference type="InterPro" id="IPR027417">
    <property type="entry name" value="P-loop_NTPase"/>
</dbReference>
<organism evidence="3 4">
    <name type="scientific">Clitoria ternatea</name>
    <name type="common">Butterfly pea</name>
    <dbReference type="NCBI Taxonomy" id="43366"/>
    <lineage>
        <taxon>Eukaryota</taxon>
        <taxon>Viridiplantae</taxon>
        <taxon>Streptophyta</taxon>
        <taxon>Embryophyta</taxon>
        <taxon>Tracheophyta</taxon>
        <taxon>Spermatophyta</taxon>
        <taxon>Magnoliopsida</taxon>
        <taxon>eudicotyledons</taxon>
        <taxon>Gunneridae</taxon>
        <taxon>Pentapetalae</taxon>
        <taxon>rosids</taxon>
        <taxon>fabids</taxon>
        <taxon>Fabales</taxon>
        <taxon>Fabaceae</taxon>
        <taxon>Papilionoideae</taxon>
        <taxon>50 kb inversion clade</taxon>
        <taxon>NPAAA clade</taxon>
        <taxon>indigoferoid/millettioid clade</taxon>
        <taxon>Phaseoleae</taxon>
        <taxon>Clitoria</taxon>
    </lineage>
</organism>
<reference evidence="3 4" key="1">
    <citation type="submission" date="2024-01" db="EMBL/GenBank/DDBJ databases">
        <title>The genomes of 5 underutilized Papilionoideae crops provide insights into root nodulation and disease resistance.</title>
        <authorList>
            <person name="Yuan L."/>
        </authorList>
    </citation>
    <scope>NUCLEOTIDE SEQUENCE [LARGE SCALE GENOMIC DNA]</scope>
    <source>
        <strain evidence="3">LY-2023</strain>
        <tissue evidence="3">Leaf</tissue>
    </source>
</reference>
<accession>A0AAN9PJC8</accession>
<dbReference type="GO" id="GO:0043531">
    <property type="term" value="F:ADP binding"/>
    <property type="evidence" value="ECO:0007669"/>
    <property type="project" value="InterPro"/>
</dbReference>
<evidence type="ECO:0000259" key="2">
    <source>
        <dbReference type="Pfam" id="PF00931"/>
    </source>
</evidence>
<dbReference type="Pfam" id="PF00931">
    <property type="entry name" value="NB-ARC"/>
    <property type="match status" value="1"/>
</dbReference>
<dbReference type="SUPFAM" id="SSF52058">
    <property type="entry name" value="L domain-like"/>
    <property type="match status" value="1"/>
</dbReference>
<dbReference type="Gene3D" id="3.40.50.300">
    <property type="entry name" value="P-loop containing nucleotide triphosphate hydrolases"/>
    <property type="match status" value="1"/>
</dbReference>
<protein>
    <recommendedName>
        <fullName evidence="2">NB-ARC domain-containing protein</fullName>
    </recommendedName>
</protein>
<dbReference type="SUPFAM" id="SSF52540">
    <property type="entry name" value="P-loop containing nucleoside triphosphate hydrolases"/>
    <property type="match status" value="1"/>
</dbReference>
<comment type="caution">
    <text evidence="3">The sequence shown here is derived from an EMBL/GenBank/DDBJ whole genome shotgun (WGS) entry which is preliminary data.</text>
</comment>
<keyword evidence="4" id="KW-1185">Reference proteome</keyword>
<dbReference type="AlphaFoldDB" id="A0AAN9PJC8"/>
<evidence type="ECO:0000313" key="4">
    <source>
        <dbReference type="Proteomes" id="UP001359559"/>
    </source>
</evidence>
<dbReference type="InterPro" id="IPR002182">
    <property type="entry name" value="NB-ARC"/>
</dbReference>
<name>A0AAN9PJC8_CLITE</name>
<dbReference type="Proteomes" id="UP001359559">
    <property type="component" value="Unassembled WGS sequence"/>
</dbReference>
<proteinExistence type="predicted"/>
<dbReference type="PANTHER" id="PTHR33463">
    <property type="entry name" value="NB-ARC DOMAIN-CONTAINING PROTEIN-RELATED"/>
    <property type="match status" value="1"/>
</dbReference>
<feature type="domain" description="NB-ARC" evidence="2">
    <location>
        <begin position="162"/>
        <end position="276"/>
    </location>
</feature>
<evidence type="ECO:0000313" key="3">
    <source>
        <dbReference type="EMBL" id="KAK7299884.1"/>
    </source>
</evidence>
<dbReference type="InterPro" id="IPR050905">
    <property type="entry name" value="Plant_NBS-LRR"/>
</dbReference>